<dbReference type="SUPFAM" id="SSF53720">
    <property type="entry name" value="ALDH-like"/>
    <property type="match status" value="1"/>
</dbReference>
<dbReference type="GO" id="GO:0005737">
    <property type="term" value="C:cytoplasm"/>
    <property type="evidence" value="ECO:0007669"/>
    <property type="project" value="TreeGrafter"/>
</dbReference>
<name>A0A1L9WFD2_ASPA1</name>
<dbReference type="PROSITE" id="PS00070">
    <property type="entry name" value="ALDEHYDE_DEHYDR_CYS"/>
    <property type="match status" value="1"/>
</dbReference>
<evidence type="ECO:0000256" key="2">
    <source>
        <dbReference type="ARBA" id="ARBA00022746"/>
    </source>
</evidence>
<gene>
    <name evidence="7" type="ORF">ASPACDRAFT_1908618</name>
</gene>
<dbReference type="GO" id="GO:0016117">
    <property type="term" value="P:carotenoid biosynthetic process"/>
    <property type="evidence" value="ECO:0007669"/>
    <property type="project" value="UniProtKB-KW"/>
</dbReference>
<evidence type="ECO:0000256" key="5">
    <source>
        <dbReference type="PIRSR" id="PIRSR036492-1"/>
    </source>
</evidence>
<sequence length="516" mass="56255">MTYTTQAEFDEALHTVRTTFATGHTKPLPWRRQQLRRLWWMLEDHRPTIVAALQTDLHKSEVESNIVEIGMLQADILHTLDNLGAWTADEKPTRLDPVNLLGGTVVRTEPLGVTLIIGAWNCPFQLTLQPLMAAIAAGCAAIVKPSDVSAASQEVLARIMPEYLDTKAIRCVTAGPAEMEYILAQRWDKIFYTGSAKVAKIVHAAAARHLTPVTLELGGQGPAIVTESADVEMAGKRIAGTKFFLAGQVCINVNHILAHPSIRDALVASLIRWFDTFNGGADTVPPYSCHIVNDRNFDRLESLLGRTSGKIVYGGVRDRSTRYFGPTIVVDVQPDDVLLTEELFGPILPIVDADLDAALAFTTSLEHPLALYAFTNVEAEKDRILRETASGGVTFNDCLLHALAKDAPFGGVGHAGMGAYHGKYGIQAFSYRRTVTNALPNFLEGFMDAKYPPYTVEKMHKVVPKMTPSFDREGNERSSVGKVAGAVGAVAALGASVWILGGARERIPAYVKAWLR</sequence>
<dbReference type="STRING" id="690307.A0A1L9WFD2"/>
<accession>A0A1L9WFD2</accession>
<dbReference type="AlphaFoldDB" id="A0A1L9WFD2"/>
<dbReference type="Pfam" id="PF00171">
    <property type="entry name" value="Aldedh"/>
    <property type="match status" value="1"/>
</dbReference>
<dbReference type="GO" id="GO:0006081">
    <property type="term" value="P:aldehyde metabolic process"/>
    <property type="evidence" value="ECO:0007669"/>
    <property type="project" value="InterPro"/>
</dbReference>
<dbReference type="FunFam" id="3.40.605.10:FF:000004">
    <property type="entry name" value="Aldehyde dehydrogenase"/>
    <property type="match status" value="1"/>
</dbReference>
<dbReference type="Proteomes" id="UP000184546">
    <property type="component" value="Unassembled WGS sequence"/>
</dbReference>
<dbReference type="GO" id="GO:0004029">
    <property type="term" value="F:aldehyde dehydrogenase (NAD+) activity"/>
    <property type="evidence" value="ECO:0007669"/>
    <property type="project" value="TreeGrafter"/>
</dbReference>
<dbReference type="InterPro" id="IPR015590">
    <property type="entry name" value="Aldehyde_DH_dom"/>
</dbReference>
<protein>
    <recommendedName>
        <fullName evidence="4">Aldehyde dehydrogenase</fullName>
    </recommendedName>
</protein>
<keyword evidence="2" id="KW-0125">Carotenoid biosynthesis</keyword>
<dbReference type="InterPro" id="IPR016160">
    <property type="entry name" value="Ald_DH_CS_CYS"/>
</dbReference>
<dbReference type="PIRSF" id="PIRSF036492">
    <property type="entry name" value="ALDH"/>
    <property type="match status" value="1"/>
</dbReference>
<dbReference type="InterPro" id="IPR016163">
    <property type="entry name" value="Ald_DH_C"/>
</dbReference>
<evidence type="ECO:0000259" key="6">
    <source>
        <dbReference type="Pfam" id="PF00171"/>
    </source>
</evidence>
<feature type="domain" description="Aldehyde dehydrogenase" evidence="6">
    <location>
        <begin position="3"/>
        <end position="435"/>
    </location>
</feature>
<dbReference type="InterPro" id="IPR012394">
    <property type="entry name" value="Aldehyde_DH_NAD(P)"/>
</dbReference>
<dbReference type="Gene3D" id="3.40.605.10">
    <property type="entry name" value="Aldehyde Dehydrogenase, Chain A, domain 1"/>
    <property type="match status" value="1"/>
</dbReference>
<dbReference type="OMA" id="PLVAYWF"/>
<keyword evidence="8" id="KW-1185">Reference proteome</keyword>
<evidence type="ECO:0000313" key="8">
    <source>
        <dbReference type="Proteomes" id="UP000184546"/>
    </source>
</evidence>
<evidence type="ECO:0000256" key="4">
    <source>
        <dbReference type="PIRNR" id="PIRNR036492"/>
    </source>
</evidence>
<dbReference type="InterPro" id="IPR016162">
    <property type="entry name" value="Ald_DH_N"/>
</dbReference>
<dbReference type="InterPro" id="IPR016161">
    <property type="entry name" value="Ald_DH/histidinol_DH"/>
</dbReference>
<proteinExistence type="inferred from homology"/>
<dbReference type="OrthoDB" id="440325at2759"/>
<feature type="active site" evidence="5">
    <location>
        <position position="216"/>
    </location>
</feature>
<evidence type="ECO:0000256" key="1">
    <source>
        <dbReference type="ARBA" id="ARBA00009986"/>
    </source>
</evidence>
<evidence type="ECO:0000256" key="3">
    <source>
        <dbReference type="ARBA" id="ARBA00023002"/>
    </source>
</evidence>
<dbReference type="PANTHER" id="PTHR43570:SF16">
    <property type="entry name" value="ALDEHYDE DEHYDROGENASE TYPE III, ISOFORM Q"/>
    <property type="match status" value="1"/>
</dbReference>
<evidence type="ECO:0000313" key="7">
    <source>
        <dbReference type="EMBL" id="OJJ94879.1"/>
    </source>
</evidence>
<dbReference type="VEuPathDB" id="FungiDB:ASPACDRAFT_1908618"/>
<dbReference type="EMBL" id="KV878992">
    <property type="protein sequence ID" value="OJJ94879.1"/>
    <property type="molecule type" value="Genomic_DNA"/>
</dbReference>
<organism evidence="7 8">
    <name type="scientific">Aspergillus aculeatus (strain ATCC 16872 / CBS 172.66 / WB 5094)</name>
    <dbReference type="NCBI Taxonomy" id="690307"/>
    <lineage>
        <taxon>Eukaryota</taxon>
        <taxon>Fungi</taxon>
        <taxon>Dikarya</taxon>
        <taxon>Ascomycota</taxon>
        <taxon>Pezizomycotina</taxon>
        <taxon>Eurotiomycetes</taxon>
        <taxon>Eurotiomycetidae</taxon>
        <taxon>Eurotiales</taxon>
        <taxon>Aspergillaceae</taxon>
        <taxon>Aspergillus</taxon>
        <taxon>Aspergillus subgen. Circumdati</taxon>
    </lineage>
</organism>
<dbReference type="GeneID" id="30972675"/>
<keyword evidence="3 4" id="KW-0560">Oxidoreductase</keyword>
<comment type="similarity">
    <text evidence="1 4">Belongs to the aldehyde dehydrogenase family.</text>
</comment>
<feature type="active site" evidence="5">
    <location>
        <position position="250"/>
    </location>
</feature>
<dbReference type="PANTHER" id="PTHR43570">
    <property type="entry name" value="ALDEHYDE DEHYDROGENASE"/>
    <property type="match status" value="1"/>
</dbReference>
<reference evidence="8" key="1">
    <citation type="journal article" date="2017" name="Genome Biol.">
        <title>Comparative genomics reveals high biological diversity and specific adaptations in the industrially and medically important fungal genus Aspergillus.</title>
        <authorList>
            <person name="de Vries R.P."/>
            <person name="Riley R."/>
            <person name="Wiebenga A."/>
            <person name="Aguilar-Osorio G."/>
            <person name="Amillis S."/>
            <person name="Uchima C.A."/>
            <person name="Anderluh G."/>
            <person name="Asadollahi M."/>
            <person name="Askin M."/>
            <person name="Barry K."/>
            <person name="Battaglia E."/>
            <person name="Bayram O."/>
            <person name="Benocci T."/>
            <person name="Braus-Stromeyer S.A."/>
            <person name="Caldana C."/>
            <person name="Canovas D."/>
            <person name="Cerqueira G.C."/>
            <person name="Chen F."/>
            <person name="Chen W."/>
            <person name="Choi C."/>
            <person name="Clum A."/>
            <person name="Dos Santos R.A."/>
            <person name="Damasio A.R."/>
            <person name="Diallinas G."/>
            <person name="Emri T."/>
            <person name="Fekete E."/>
            <person name="Flipphi M."/>
            <person name="Freyberg S."/>
            <person name="Gallo A."/>
            <person name="Gournas C."/>
            <person name="Habgood R."/>
            <person name="Hainaut M."/>
            <person name="Harispe M.L."/>
            <person name="Henrissat B."/>
            <person name="Hilden K.S."/>
            <person name="Hope R."/>
            <person name="Hossain A."/>
            <person name="Karabika E."/>
            <person name="Karaffa L."/>
            <person name="Karanyi Z."/>
            <person name="Krasevec N."/>
            <person name="Kuo A."/>
            <person name="Kusch H."/>
            <person name="LaButti K."/>
            <person name="Lagendijk E.L."/>
            <person name="Lapidus A."/>
            <person name="Levasseur A."/>
            <person name="Lindquist E."/>
            <person name="Lipzen A."/>
            <person name="Logrieco A.F."/>
            <person name="MacCabe A."/>
            <person name="Maekelae M.R."/>
            <person name="Malavazi I."/>
            <person name="Melin P."/>
            <person name="Meyer V."/>
            <person name="Mielnichuk N."/>
            <person name="Miskei M."/>
            <person name="Molnar A.P."/>
            <person name="Mule G."/>
            <person name="Ngan C.Y."/>
            <person name="Orejas M."/>
            <person name="Orosz E."/>
            <person name="Ouedraogo J.P."/>
            <person name="Overkamp K.M."/>
            <person name="Park H.-S."/>
            <person name="Perrone G."/>
            <person name="Piumi F."/>
            <person name="Punt P.J."/>
            <person name="Ram A.F."/>
            <person name="Ramon A."/>
            <person name="Rauscher S."/>
            <person name="Record E."/>
            <person name="Riano-Pachon D.M."/>
            <person name="Robert V."/>
            <person name="Roehrig J."/>
            <person name="Ruller R."/>
            <person name="Salamov A."/>
            <person name="Salih N.S."/>
            <person name="Samson R.A."/>
            <person name="Sandor E."/>
            <person name="Sanguinetti M."/>
            <person name="Schuetze T."/>
            <person name="Sepcic K."/>
            <person name="Shelest E."/>
            <person name="Sherlock G."/>
            <person name="Sophianopoulou V."/>
            <person name="Squina F.M."/>
            <person name="Sun H."/>
            <person name="Susca A."/>
            <person name="Todd R.B."/>
            <person name="Tsang A."/>
            <person name="Unkles S.E."/>
            <person name="van de Wiele N."/>
            <person name="van Rossen-Uffink D."/>
            <person name="Oliveira J.V."/>
            <person name="Vesth T.C."/>
            <person name="Visser J."/>
            <person name="Yu J.-H."/>
            <person name="Zhou M."/>
            <person name="Andersen M.R."/>
            <person name="Archer D.B."/>
            <person name="Baker S.E."/>
            <person name="Benoit I."/>
            <person name="Brakhage A.A."/>
            <person name="Braus G.H."/>
            <person name="Fischer R."/>
            <person name="Frisvad J.C."/>
            <person name="Goldman G.H."/>
            <person name="Houbraken J."/>
            <person name="Oakley B."/>
            <person name="Pocsi I."/>
            <person name="Scazzocchio C."/>
            <person name="Seiboth B."/>
            <person name="vanKuyk P.A."/>
            <person name="Wortman J."/>
            <person name="Dyer P.S."/>
            <person name="Grigoriev I.V."/>
        </authorList>
    </citation>
    <scope>NUCLEOTIDE SEQUENCE [LARGE SCALE GENOMIC DNA]</scope>
    <source>
        <strain evidence="8">ATCC 16872 / CBS 172.66 / WB 5094</strain>
    </source>
</reference>
<dbReference type="RefSeq" id="XP_020051219.1">
    <property type="nucleotide sequence ID" value="XM_020198861.1"/>
</dbReference>
<dbReference type="Gene3D" id="3.40.309.10">
    <property type="entry name" value="Aldehyde Dehydrogenase, Chain A, domain 2"/>
    <property type="match status" value="1"/>
</dbReference>